<gene>
    <name evidence="1" type="ORF">FDZ14_32280</name>
</gene>
<protein>
    <submittedName>
        <fullName evidence="1">Uncharacterized protein</fullName>
    </submittedName>
</protein>
<evidence type="ECO:0000313" key="1">
    <source>
        <dbReference type="EMBL" id="QJX80770.1"/>
    </source>
</evidence>
<geneLocation type="plasmid" evidence="2">
    <name>pfdu301a</name>
</geneLocation>
<accession>A0A6M6E1V0</accession>
<name>A0A6M6E1V0_PRIMG</name>
<keyword evidence="1" id="KW-0614">Plasmid</keyword>
<reference evidence="1 2" key="1">
    <citation type="submission" date="2019-10" db="EMBL/GenBank/DDBJ databases">
        <title>Complete genome sequences for adaption low water activity.</title>
        <authorList>
            <person name="Zhao L."/>
            <person name="Zhong J."/>
        </authorList>
    </citation>
    <scope>NUCLEOTIDE SEQUENCE [LARGE SCALE GENOMIC DNA]</scope>
    <source>
        <strain evidence="1 2">FDU301</strain>
        <plasmid evidence="2">pfdu301a</plasmid>
    </source>
</reference>
<dbReference type="AlphaFoldDB" id="A0A6M6E1V0"/>
<dbReference type="RefSeq" id="WP_171778767.1">
    <property type="nucleotide sequence ID" value="NZ_CP045273.1"/>
</dbReference>
<dbReference type="EMBL" id="CP045273">
    <property type="protein sequence ID" value="QJX80770.1"/>
    <property type="molecule type" value="Genomic_DNA"/>
</dbReference>
<evidence type="ECO:0000313" key="2">
    <source>
        <dbReference type="Proteomes" id="UP000501076"/>
    </source>
</evidence>
<dbReference type="Proteomes" id="UP000501076">
    <property type="component" value="Plasmid pFDU301A"/>
</dbReference>
<proteinExistence type="predicted"/>
<sequence length="117" mass="13626">MKCSLFEIEKVLNEDFSEWSFLLDEGIAWREFQSKSGKPILVTVSEMGATVRSKEGLISPLSEKEWKKHITSTVEIFLVEYLWSEGSLSPNNNLNIFSSDILEYIYQCVLRWNDIIR</sequence>
<organism evidence="1 2">
    <name type="scientific">Priestia megaterium</name>
    <name type="common">Bacillus megaterium</name>
    <dbReference type="NCBI Taxonomy" id="1404"/>
    <lineage>
        <taxon>Bacteria</taxon>
        <taxon>Bacillati</taxon>
        <taxon>Bacillota</taxon>
        <taxon>Bacilli</taxon>
        <taxon>Bacillales</taxon>
        <taxon>Bacillaceae</taxon>
        <taxon>Priestia</taxon>
    </lineage>
</organism>